<dbReference type="PANTHER" id="PTHR43130:SF3">
    <property type="entry name" value="HTH-TYPE TRANSCRIPTIONAL REGULATOR RV1931C"/>
    <property type="match status" value="1"/>
</dbReference>
<dbReference type="SMART" id="SM00342">
    <property type="entry name" value="HTH_ARAC"/>
    <property type="match status" value="1"/>
</dbReference>
<accession>A0A0D4BVV8</accession>
<dbReference type="InterPro" id="IPR018060">
    <property type="entry name" value="HTH_AraC"/>
</dbReference>
<gene>
    <name evidence="5" type="ORF">UM93_01575</name>
</gene>
<keyword evidence="1" id="KW-0805">Transcription regulation</keyword>
<reference evidence="5 6" key="1">
    <citation type="journal article" date="2015" name="Genome Announc.">
        <title>Complete Genome Sequencing of Protease-Producing Novel Arthrobacter sp. Strain IHBB 11108 Using PacBio Single-Molecule Real-Time Sequencing Technology.</title>
        <authorList>
            <person name="Kiran S."/>
            <person name="Swarnkar M.K."/>
            <person name="Pal M."/>
            <person name="Thakur R."/>
            <person name="Tewari R."/>
            <person name="Singh A.K."/>
            <person name="Gulati A."/>
        </authorList>
    </citation>
    <scope>NUCLEOTIDE SEQUENCE [LARGE SCALE GENOMIC DNA]</scope>
    <source>
        <strain evidence="5 6">IHBB 11108</strain>
    </source>
</reference>
<dbReference type="Gene3D" id="1.10.10.60">
    <property type="entry name" value="Homeodomain-like"/>
    <property type="match status" value="1"/>
</dbReference>
<dbReference type="OrthoDB" id="3194870at2"/>
<evidence type="ECO:0000256" key="3">
    <source>
        <dbReference type="ARBA" id="ARBA00023163"/>
    </source>
</evidence>
<dbReference type="AlphaFoldDB" id="A0A0D4BVV8"/>
<dbReference type="Proteomes" id="UP000061839">
    <property type="component" value="Chromosome"/>
</dbReference>
<organism evidence="5 6">
    <name type="scientific">Psychromicrobium lacuslunae</name>
    <dbReference type="NCBI Taxonomy" id="1618207"/>
    <lineage>
        <taxon>Bacteria</taxon>
        <taxon>Bacillati</taxon>
        <taxon>Actinomycetota</taxon>
        <taxon>Actinomycetes</taxon>
        <taxon>Micrococcales</taxon>
        <taxon>Micrococcaceae</taxon>
        <taxon>Psychromicrobium</taxon>
    </lineage>
</organism>
<evidence type="ECO:0000313" key="5">
    <source>
        <dbReference type="EMBL" id="AJT40557.1"/>
    </source>
</evidence>
<dbReference type="HOGENOM" id="CLU_000445_59_0_11"/>
<dbReference type="Gene3D" id="3.40.50.880">
    <property type="match status" value="1"/>
</dbReference>
<dbReference type="InterPro" id="IPR002818">
    <property type="entry name" value="DJ-1/PfpI"/>
</dbReference>
<dbReference type="EMBL" id="CP011005">
    <property type="protein sequence ID" value="AJT40557.1"/>
    <property type="molecule type" value="Genomic_DNA"/>
</dbReference>
<sequence>MHRVVVLALPGVMSFELGMAARLFGAAQQDGEPLYQVQTCSPDGEPVSTDADFKVAVDHDARLLATADTVVMPPAHGGAVWATSTELAPEVLAALSQIRPGTRLLGICTGAFFLAAAGLLKDRKATTHWRDTEKLQRNFPDLKVLPDVLYVDDGEVMTSAGAAAGIDLCLHVIRKDHGSQVANQVSRACVIPPWREGGQSQFIERPIPQLQGSSTAATREWALQELSTPLALASLAAHARLSRRTFSRRFRAETGLSVGAWLLQQRLNLARELLETSQLGIDSIADRAGLGSSSSLRKHFKAALGVPPSHYRQTFQR</sequence>
<feature type="domain" description="HTH araC/xylS-type" evidence="4">
    <location>
        <begin position="216"/>
        <end position="314"/>
    </location>
</feature>
<dbReference type="GO" id="GO:0043565">
    <property type="term" value="F:sequence-specific DNA binding"/>
    <property type="evidence" value="ECO:0007669"/>
    <property type="project" value="InterPro"/>
</dbReference>
<dbReference type="InterPro" id="IPR052158">
    <property type="entry name" value="INH-QAR"/>
</dbReference>
<protein>
    <submittedName>
        <fullName evidence="5">AraC family transcriptional regulator</fullName>
    </submittedName>
</protein>
<dbReference type="InterPro" id="IPR029062">
    <property type="entry name" value="Class_I_gatase-like"/>
</dbReference>
<dbReference type="InterPro" id="IPR009057">
    <property type="entry name" value="Homeodomain-like_sf"/>
</dbReference>
<proteinExistence type="predicted"/>
<dbReference type="SUPFAM" id="SSF46689">
    <property type="entry name" value="Homeodomain-like"/>
    <property type="match status" value="2"/>
</dbReference>
<dbReference type="SUPFAM" id="SSF52317">
    <property type="entry name" value="Class I glutamine amidotransferase-like"/>
    <property type="match status" value="1"/>
</dbReference>
<dbReference type="RefSeq" id="WP_045073255.1">
    <property type="nucleotide sequence ID" value="NZ_CP011005.1"/>
</dbReference>
<dbReference type="KEGG" id="ari:UM93_01575"/>
<dbReference type="InterPro" id="IPR018062">
    <property type="entry name" value="HTH_AraC-typ_CS"/>
</dbReference>
<dbReference type="STRING" id="1618207.UM93_01575"/>
<dbReference type="PATRIC" id="fig|1618207.4.peg.322"/>
<dbReference type="Pfam" id="PF12833">
    <property type="entry name" value="HTH_18"/>
    <property type="match status" value="1"/>
</dbReference>
<dbReference type="PANTHER" id="PTHR43130">
    <property type="entry name" value="ARAC-FAMILY TRANSCRIPTIONAL REGULATOR"/>
    <property type="match status" value="1"/>
</dbReference>
<keyword evidence="6" id="KW-1185">Reference proteome</keyword>
<dbReference type="PROSITE" id="PS01124">
    <property type="entry name" value="HTH_ARAC_FAMILY_2"/>
    <property type="match status" value="1"/>
</dbReference>
<name>A0A0D4BVV8_9MICC</name>
<dbReference type="CDD" id="cd03137">
    <property type="entry name" value="GATase1_AraC_1"/>
    <property type="match status" value="1"/>
</dbReference>
<evidence type="ECO:0000256" key="2">
    <source>
        <dbReference type="ARBA" id="ARBA00023125"/>
    </source>
</evidence>
<dbReference type="Pfam" id="PF01965">
    <property type="entry name" value="DJ-1_PfpI"/>
    <property type="match status" value="1"/>
</dbReference>
<evidence type="ECO:0000259" key="4">
    <source>
        <dbReference type="PROSITE" id="PS01124"/>
    </source>
</evidence>
<evidence type="ECO:0000256" key="1">
    <source>
        <dbReference type="ARBA" id="ARBA00023015"/>
    </source>
</evidence>
<evidence type="ECO:0000313" key="6">
    <source>
        <dbReference type="Proteomes" id="UP000061839"/>
    </source>
</evidence>
<dbReference type="GO" id="GO:0003700">
    <property type="term" value="F:DNA-binding transcription factor activity"/>
    <property type="evidence" value="ECO:0007669"/>
    <property type="project" value="InterPro"/>
</dbReference>
<keyword evidence="2" id="KW-0238">DNA-binding</keyword>
<keyword evidence="3" id="KW-0804">Transcription</keyword>
<dbReference type="PROSITE" id="PS00041">
    <property type="entry name" value="HTH_ARAC_FAMILY_1"/>
    <property type="match status" value="1"/>
</dbReference>